<reference evidence="1 2" key="1">
    <citation type="submission" date="2016-10" db="EMBL/GenBank/DDBJ databases">
        <title>Draft genome sequence of Coniochaeta ligniaria NRRL30616, a lignocellulolytic fungus for bioabatement of inhibitors in plant biomass hydrolysates.</title>
        <authorList>
            <consortium name="DOE Joint Genome Institute"/>
            <person name="Jimenez D.J."/>
            <person name="Hector R.E."/>
            <person name="Riley R."/>
            <person name="Sun H."/>
            <person name="Grigoriev I.V."/>
            <person name="Van Elsas J.D."/>
            <person name="Nichols N.N."/>
        </authorList>
    </citation>
    <scope>NUCLEOTIDE SEQUENCE [LARGE SCALE GENOMIC DNA]</scope>
    <source>
        <strain evidence="1 2">NRRL 30616</strain>
    </source>
</reference>
<dbReference type="OrthoDB" id="3692314at2759"/>
<dbReference type="Proteomes" id="UP000182658">
    <property type="component" value="Unassembled WGS sequence"/>
</dbReference>
<protein>
    <submittedName>
        <fullName evidence="1">Uncharacterized protein</fullName>
    </submittedName>
</protein>
<evidence type="ECO:0000313" key="2">
    <source>
        <dbReference type="Proteomes" id="UP000182658"/>
    </source>
</evidence>
<proteinExistence type="predicted"/>
<dbReference type="InParanoid" id="A0A1J7J2W3"/>
<gene>
    <name evidence="1" type="ORF">CONLIGDRAFT_443613</name>
</gene>
<name>A0A1J7J2W3_9PEZI</name>
<sequence>MSCGSGVDRGTFIQCVKVFSTLVEKANRVRNHVRYMEKTLGDGQRVLQCYFGDCAVNPGSQKSREGTVFTSEEERLGHLWDQASRSIRTLGR</sequence>
<organism evidence="1 2">
    <name type="scientific">Coniochaeta ligniaria NRRL 30616</name>
    <dbReference type="NCBI Taxonomy" id="1408157"/>
    <lineage>
        <taxon>Eukaryota</taxon>
        <taxon>Fungi</taxon>
        <taxon>Dikarya</taxon>
        <taxon>Ascomycota</taxon>
        <taxon>Pezizomycotina</taxon>
        <taxon>Sordariomycetes</taxon>
        <taxon>Sordariomycetidae</taxon>
        <taxon>Coniochaetales</taxon>
        <taxon>Coniochaetaceae</taxon>
        <taxon>Coniochaeta</taxon>
    </lineage>
</organism>
<keyword evidence="2" id="KW-1185">Reference proteome</keyword>
<dbReference type="AlphaFoldDB" id="A0A1J7J2W3"/>
<evidence type="ECO:0000313" key="1">
    <source>
        <dbReference type="EMBL" id="OIW27657.1"/>
    </source>
</evidence>
<accession>A0A1J7J2W3</accession>
<dbReference type="EMBL" id="KV875099">
    <property type="protein sequence ID" value="OIW27657.1"/>
    <property type="molecule type" value="Genomic_DNA"/>
</dbReference>